<feature type="transmembrane region" description="Helical" evidence="1">
    <location>
        <begin position="14"/>
        <end position="37"/>
    </location>
</feature>
<dbReference type="Proteomes" id="UP001526147">
    <property type="component" value="Unassembled WGS sequence"/>
</dbReference>
<comment type="caution">
    <text evidence="2">The sequence shown here is derived from an EMBL/GenBank/DDBJ whole genome shotgun (WGS) entry which is preliminary data.</text>
</comment>
<keyword evidence="1" id="KW-0472">Membrane</keyword>
<accession>A0ABT3DEX4</accession>
<keyword evidence="1" id="KW-1133">Transmembrane helix</keyword>
<feature type="transmembrane region" description="Helical" evidence="1">
    <location>
        <begin position="64"/>
        <end position="84"/>
    </location>
</feature>
<sequence length="178" mass="20807">MYEWLNTHISPETLLWLFPIMFLLHDFEEILFVELWFKKNYGKASKKVPKFFIKTFQKMSKVTAAQFTLPVVFQFLIYIISTYLAVEYQYYNMFLGFNLFLLLHVFMHIGQLFLLGVYTLGLGTAVTITLPYSIYLFYRLLDEEIVEITTIAASLPYGVITIVIVLLGHKLAHKLIPS</sequence>
<evidence type="ECO:0000313" key="3">
    <source>
        <dbReference type="Proteomes" id="UP001526147"/>
    </source>
</evidence>
<keyword evidence="1" id="KW-0812">Transmembrane</keyword>
<feature type="transmembrane region" description="Helical" evidence="1">
    <location>
        <begin position="90"/>
        <end position="106"/>
    </location>
</feature>
<feature type="transmembrane region" description="Helical" evidence="1">
    <location>
        <begin position="150"/>
        <end position="168"/>
    </location>
</feature>
<dbReference type="Pfam" id="PF13787">
    <property type="entry name" value="HXXEE"/>
    <property type="match status" value="1"/>
</dbReference>
<evidence type="ECO:0000313" key="2">
    <source>
        <dbReference type="EMBL" id="MCV9885610.1"/>
    </source>
</evidence>
<gene>
    <name evidence="2" type="ORF">OIH86_08080</name>
</gene>
<name>A0ABT3DEX4_9BACI</name>
<proteinExistence type="predicted"/>
<protein>
    <submittedName>
        <fullName evidence="2">HXXEE domain-containing protein</fullName>
    </submittedName>
</protein>
<dbReference type="EMBL" id="JAOYEY010000032">
    <property type="protein sequence ID" value="MCV9885610.1"/>
    <property type="molecule type" value="Genomic_DNA"/>
</dbReference>
<feature type="transmembrane region" description="Helical" evidence="1">
    <location>
        <begin position="113"/>
        <end position="138"/>
    </location>
</feature>
<organism evidence="2 3">
    <name type="scientific">Metabacillus halosaccharovorans</name>
    <dbReference type="NCBI Taxonomy" id="930124"/>
    <lineage>
        <taxon>Bacteria</taxon>
        <taxon>Bacillati</taxon>
        <taxon>Bacillota</taxon>
        <taxon>Bacilli</taxon>
        <taxon>Bacillales</taxon>
        <taxon>Bacillaceae</taxon>
        <taxon>Metabacillus</taxon>
    </lineage>
</organism>
<keyword evidence="3" id="KW-1185">Reference proteome</keyword>
<dbReference type="RefSeq" id="WP_264142362.1">
    <property type="nucleotide sequence ID" value="NZ_JAOYEY010000032.1"/>
</dbReference>
<evidence type="ECO:0000256" key="1">
    <source>
        <dbReference type="SAM" id="Phobius"/>
    </source>
</evidence>
<dbReference type="InterPro" id="IPR025671">
    <property type="entry name" value="HXXEE"/>
</dbReference>
<reference evidence="2 3" key="1">
    <citation type="submission" date="2022-10" db="EMBL/GenBank/DDBJ databases">
        <title>Draft genome assembly of moderately radiation resistant bacterium Metabacillus halosaccharovorans.</title>
        <authorList>
            <person name="Pal S."/>
            <person name="Gopinathan A."/>
        </authorList>
    </citation>
    <scope>NUCLEOTIDE SEQUENCE [LARGE SCALE GENOMIC DNA]</scope>
    <source>
        <strain evidence="2 3">VITHBRA001</strain>
    </source>
</reference>